<evidence type="ECO:0000256" key="7">
    <source>
        <dbReference type="ARBA" id="ARBA00023136"/>
    </source>
</evidence>
<keyword evidence="4" id="KW-1003">Cell membrane</keyword>
<evidence type="ECO:0000256" key="6">
    <source>
        <dbReference type="ARBA" id="ARBA00022989"/>
    </source>
</evidence>
<evidence type="ECO:0000256" key="3">
    <source>
        <dbReference type="ARBA" id="ARBA00022448"/>
    </source>
</evidence>
<dbReference type="GO" id="GO:0033214">
    <property type="term" value="P:siderophore-iron import into cell"/>
    <property type="evidence" value="ECO:0007669"/>
    <property type="project" value="TreeGrafter"/>
</dbReference>
<comment type="caution">
    <text evidence="10">The sequence shown here is derived from an EMBL/GenBank/DDBJ whole genome shotgun (WGS) entry which is preliminary data.</text>
</comment>
<evidence type="ECO:0000313" key="11">
    <source>
        <dbReference type="Proteomes" id="UP000823906"/>
    </source>
</evidence>
<dbReference type="EMBL" id="DWWN01000053">
    <property type="protein sequence ID" value="HJC46060.1"/>
    <property type="molecule type" value="Genomic_DNA"/>
</dbReference>
<comment type="similarity">
    <text evidence="2">Belongs to the binding-protein-dependent transport system permease family. FecCD subfamily.</text>
</comment>
<dbReference type="FunFam" id="1.10.3470.10:FF:000001">
    <property type="entry name" value="Vitamin B12 ABC transporter permease BtuC"/>
    <property type="match status" value="1"/>
</dbReference>
<feature type="transmembrane region" description="Helical" evidence="8">
    <location>
        <begin position="108"/>
        <end position="131"/>
    </location>
</feature>
<gene>
    <name evidence="10" type="ORF">H9703_08025</name>
</gene>
<dbReference type="PANTHER" id="PTHR30472">
    <property type="entry name" value="FERRIC ENTEROBACTIN TRANSPORT SYSTEM PERMEASE PROTEIN"/>
    <property type="match status" value="1"/>
</dbReference>
<feature type="transmembrane region" description="Helical" evidence="8">
    <location>
        <begin position="80"/>
        <end position="101"/>
    </location>
</feature>
<feature type="signal peptide" evidence="9">
    <location>
        <begin position="1"/>
        <end position="28"/>
    </location>
</feature>
<evidence type="ECO:0000256" key="5">
    <source>
        <dbReference type="ARBA" id="ARBA00022692"/>
    </source>
</evidence>
<keyword evidence="3" id="KW-0813">Transport</keyword>
<dbReference type="CDD" id="cd06550">
    <property type="entry name" value="TM_ABC_iron-siderophores_like"/>
    <property type="match status" value="1"/>
</dbReference>
<dbReference type="Proteomes" id="UP000823906">
    <property type="component" value="Unassembled WGS sequence"/>
</dbReference>
<feature type="transmembrane region" description="Helical" evidence="8">
    <location>
        <begin position="258"/>
        <end position="283"/>
    </location>
</feature>
<organism evidence="10 11">
    <name type="scientific">Candidatus Faecalibacterium faecigallinarum</name>
    <dbReference type="NCBI Taxonomy" id="2838577"/>
    <lineage>
        <taxon>Bacteria</taxon>
        <taxon>Bacillati</taxon>
        <taxon>Bacillota</taxon>
        <taxon>Clostridia</taxon>
        <taxon>Eubacteriales</taxon>
        <taxon>Oscillospiraceae</taxon>
        <taxon>Faecalibacterium</taxon>
    </lineage>
</organism>
<evidence type="ECO:0000256" key="8">
    <source>
        <dbReference type="SAM" id="Phobius"/>
    </source>
</evidence>
<dbReference type="InterPro" id="IPR000522">
    <property type="entry name" value="ABC_transptr_permease_BtuC"/>
</dbReference>
<feature type="transmembrane region" description="Helical" evidence="8">
    <location>
        <begin position="168"/>
        <end position="187"/>
    </location>
</feature>
<dbReference type="AlphaFoldDB" id="A0A9D2P8G4"/>
<keyword evidence="7 8" id="KW-0472">Membrane</keyword>
<feature type="transmembrane region" description="Helical" evidence="8">
    <location>
        <begin position="137"/>
        <end position="156"/>
    </location>
</feature>
<feature type="chain" id="PRO_5038899032" evidence="9">
    <location>
        <begin position="29"/>
        <end position="358"/>
    </location>
</feature>
<dbReference type="GO" id="GO:0005886">
    <property type="term" value="C:plasma membrane"/>
    <property type="evidence" value="ECO:0007669"/>
    <property type="project" value="UniProtKB-SubCell"/>
</dbReference>
<dbReference type="InterPro" id="IPR037294">
    <property type="entry name" value="ABC_BtuC-like"/>
</dbReference>
<feature type="transmembrane region" description="Helical" evidence="8">
    <location>
        <begin position="330"/>
        <end position="347"/>
    </location>
</feature>
<sequence>MRALRSRTGFLLALGVLAAALPVSLAVAASFGTNALPVDQVYTVIRWELGRLLLDQTIPAQWAPGTAVHDVVWLIRLPRLVLAATVGVCLSLCGVAMQAVVQNPLADPYILGISSGASLGATLAVLLGVGAALGQNAVGVMAFLGALAVSCAVVFLANLGGRASPVKLLLAGSALSAVCGAFSNFVVYQTGPDQAASQVMRWTMGSLAAASWPVNGVMLGIALLGTVFFLSQSRGLNLMLLGDETARTLGVDLHRRRLACLAAAALMTGFAVWAAGIIGFVGLVVPHVVRMLFGTDHRRLVPLSALTGGLFLLWADVLCRVILPGSELPVGILTSMLGAPVFLWLMARGRYHFGGGAA</sequence>
<proteinExistence type="inferred from homology"/>
<dbReference type="PANTHER" id="PTHR30472:SF25">
    <property type="entry name" value="ABC TRANSPORTER PERMEASE PROTEIN MJ0876-RELATED"/>
    <property type="match status" value="1"/>
</dbReference>
<feature type="transmembrane region" description="Helical" evidence="8">
    <location>
        <begin position="207"/>
        <end position="230"/>
    </location>
</feature>
<evidence type="ECO:0000256" key="2">
    <source>
        <dbReference type="ARBA" id="ARBA00007935"/>
    </source>
</evidence>
<comment type="subcellular location">
    <subcellularLocation>
        <location evidence="1">Cell membrane</location>
        <topology evidence="1">Multi-pass membrane protein</topology>
    </subcellularLocation>
</comment>
<evidence type="ECO:0000256" key="9">
    <source>
        <dbReference type="SAM" id="SignalP"/>
    </source>
</evidence>
<keyword evidence="5 8" id="KW-0812">Transmembrane</keyword>
<keyword evidence="9" id="KW-0732">Signal</keyword>
<evidence type="ECO:0000256" key="4">
    <source>
        <dbReference type="ARBA" id="ARBA00022475"/>
    </source>
</evidence>
<accession>A0A9D2P8G4</accession>
<dbReference type="Pfam" id="PF01032">
    <property type="entry name" value="FecCD"/>
    <property type="match status" value="1"/>
</dbReference>
<evidence type="ECO:0000256" key="1">
    <source>
        <dbReference type="ARBA" id="ARBA00004651"/>
    </source>
</evidence>
<evidence type="ECO:0000313" key="10">
    <source>
        <dbReference type="EMBL" id="HJC46060.1"/>
    </source>
</evidence>
<reference evidence="10" key="2">
    <citation type="submission" date="2021-04" db="EMBL/GenBank/DDBJ databases">
        <authorList>
            <person name="Gilroy R."/>
        </authorList>
    </citation>
    <scope>NUCLEOTIDE SEQUENCE</scope>
    <source>
        <strain evidence="10">ChiSjej5B23-2810</strain>
    </source>
</reference>
<keyword evidence="6 8" id="KW-1133">Transmembrane helix</keyword>
<protein>
    <submittedName>
        <fullName evidence="10">Iron ABC transporter permease</fullName>
    </submittedName>
</protein>
<dbReference type="Gene3D" id="1.10.3470.10">
    <property type="entry name" value="ABC transporter involved in vitamin B12 uptake, BtuC"/>
    <property type="match status" value="1"/>
</dbReference>
<reference evidence="10" key="1">
    <citation type="journal article" date="2021" name="PeerJ">
        <title>Extensive microbial diversity within the chicken gut microbiome revealed by metagenomics and culture.</title>
        <authorList>
            <person name="Gilroy R."/>
            <person name="Ravi A."/>
            <person name="Getino M."/>
            <person name="Pursley I."/>
            <person name="Horton D.L."/>
            <person name="Alikhan N.F."/>
            <person name="Baker D."/>
            <person name="Gharbi K."/>
            <person name="Hall N."/>
            <person name="Watson M."/>
            <person name="Adriaenssens E.M."/>
            <person name="Foster-Nyarko E."/>
            <person name="Jarju S."/>
            <person name="Secka A."/>
            <person name="Antonio M."/>
            <person name="Oren A."/>
            <person name="Chaudhuri R.R."/>
            <person name="La Ragione R."/>
            <person name="Hildebrand F."/>
            <person name="Pallen M.J."/>
        </authorList>
    </citation>
    <scope>NUCLEOTIDE SEQUENCE</scope>
    <source>
        <strain evidence="10">ChiSjej5B23-2810</strain>
    </source>
</reference>
<dbReference type="SUPFAM" id="SSF81345">
    <property type="entry name" value="ABC transporter involved in vitamin B12 uptake, BtuC"/>
    <property type="match status" value="1"/>
</dbReference>
<feature type="transmembrane region" description="Helical" evidence="8">
    <location>
        <begin position="303"/>
        <end position="323"/>
    </location>
</feature>
<name>A0A9D2P8G4_9FIRM</name>
<dbReference type="GO" id="GO:0022857">
    <property type="term" value="F:transmembrane transporter activity"/>
    <property type="evidence" value="ECO:0007669"/>
    <property type="project" value="InterPro"/>
</dbReference>